<feature type="region of interest" description="Disordered" evidence="1">
    <location>
        <begin position="310"/>
        <end position="332"/>
    </location>
</feature>
<dbReference type="Gene3D" id="3.40.50.880">
    <property type="match status" value="1"/>
</dbReference>
<accession>A0A518ETU7</accession>
<dbReference type="EMBL" id="CP036434">
    <property type="protein sequence ID" value="QDV07514.1"/>
    <property type="molecule type" value="Genomic_DNA"/>
</dbReference>
<dbReference type="Proteomes" id="UP000320390">
    <property type="component" value="Chromosome"/>
</dbReference>
<sequence>MVDPANEAARKIAILGPQHANPILREVLDSESMPGPYVLVAAGWEEREAETGSLESHLGVSVQNLGAWPACETAFEKDSELKKLMFARYDRMRELTRVYRVRMSAELGALRTLFARTNPAAPDDLVGPELEPAFEALRALDDLHRGRVAALNDETFARAHERDSLREGTERMAEMLAGAGTLLIAGGHVGILYNRMRLFRVLDHLNPGAGIAGWSAGGMVLTDTLLLFHDSPPRGAGDAEVHGPGFGIAHGIVALPHASTRLHLDDQARVAILSRRMAPALVTALDGGQCALLGGAGEWSFRGGARLLRPGGQVEDASDSGREPALSPGGTA</sequence>
<dbReference type="InterPro" id="IPR029062">
    <property type="entry name" value="Class_I_gatase-like"/>
</dbReference>
<gene>
    <name evidence="2" type="ORF">Poly30_30400</name>
</gene>
<reference evidence="2 3" key="1">
    <citation type="submission" date="2019-02" db="EMBL/GenBank/DDBJ databases">
        <title>Deep-cultivation of Planctomycetes and their phenomic and genomic characterization uncovers novel biology.</title>
        <authorList>
            <person name="Wiegand S."/>
            <person name="Jogler M."/>
            <person name="Boedeker C."/>
            <person name="Pinto D."/>
            <person name="Vollmers J."/>
            <person name="Rivas-Marin E."/>
            <person name="Kohn T."/>
            <person name="Peeters S.H."/>
            <person name="Heuer A."/>
            <person name="Rast P."/>
            <person name="Oberbeckmann S."/>
            <person name="Bunk B."/>
            <person name="Jeske O."/>
            <person name="Meyerdierks A."/>
            <person name="Storesund J.E."/>
            <person name="Kallscheuer N."/>
            <person name="Luecker S."/>
            <person name="Lage O.M."/>
            <person name="Pohl T."/>
            <person name="Merkel B.J."/>
            <person name="Hornburger P."/>
            <person name="Mueller R.-W."/>
            <person name="Bruemmer F."/>
            <person name="Labrenz M."/>
            <person name="Spormann A.M."/>
            <person name="Op den Camp H."/>
            <person name="Overmann J."/>
            <person name="Amann R."/>
            <person name="Jetten M.S.M."/>
            <person name="Mascher T."/>
            <person name="Medema M.H."/>
            <person name="Devos D.P."/>
            <person name="Kaster A.-K."/>
            <person name="Ovreas L."/>
            <person name="Rohde M."/>
            <person name="Galperin M.Y."/>
            <person name="Jogler C."/>
        </authorList>
    </citation>
    <scope>NUCLEOTIDE SEQUENCE [LARGE SCALE GENOMIC DNA]</scope>
    <source>
        <strain evidence="2 3">Poly30</strain>
    </source>
</reference>
<evidence type="ECO:0000313" key="2">
    <source>
        <dbReference type="EMBL" id="QDV07514.1"/>
    </source>
</evidence>
<evidence type="ECO:0000256" key="1">
    <source>
        <dbReference type="SAM" id="MobiDB-lite"/>
    </source>
</evidence>
<proteinExistence type="predicted"/>
<name>A0A518ETU7_9BACT</name>
<evidence type="ECO:0008006" key="4">
    <source>
        <dbReference type="Google" id="ProtNLM"/>
    </source>
</evidence>
<keyword evidence="3" id="KW-1185">Reference proteome</keyword>
<organism evidence="2 3">
    <name type="scientific">Saltatorellus ferox</name>
    <dbReference type="NCBI Taxonomy" id="2528018"/>
    <lineage>
        <taxon>Bacteria</taxon>
        <taxon>Pseudomonadati</taxon>
        <taxon>Planctomycetota</taxon>
        <taxon>Planctomycetia</taxon>
        <taxon>Planctomycetia incertae sedis</taxon>
        <taxon>Saltatorellus</taxon>
    </lineage>
</organism>
<evidence type="ECO:0000313" key="3">
    <source>
        <dbReference type="Proteomes" id="UP000320390"/>
    </source>
</evidence>
<dbReference type="AlphaFoldDB" id="A0A518ETU7"/>
<protein>
    <recommendedName>
        <fullName evidence="4">Peptidase family S51</fullName>
    </recommendedName>
</protein>
<dbReference type="OrthoDB" id="4857326at2"/>
<dbReference type="RefSeq" id="WP_145198612.1">
    <property type="nucleotide sequence ID" value="NZ_CP036434.1"/>
</dbReference>